<dbReference type="Pfam" id="PF02739">
    <property type="entry name" value="5_3_exonuc_N"/>
    <property type="match status" value="1"/>
</dbReference>
<dbReference type="CDD" id="cd09859">
    <property type="entry name" value="PIN_53EXO"/>
    <property type="match status" value="1"/>
</dbReference>
<dbReference type="SMART" id="SM00279">
    <property type="entry name" value="HhH2"/>
    <property type="match status" value="1"/>
</dbReference>
<evidence type="ECO:0000256" key="4">
    <source>
        <dbReference type="ARBA" id="ARBA00020311"/>
    </source>
</evidence>
<dbReference type="SMART" id="SM00474">
    <property type="entry name" value="35EXOc"/>
    <property type="match status" value="1"/>
</dbReference>
<keyword evidence="14 17" id="KW-0234">DNA repair</keyword>
<dbReference type="InterPro" id="IPR019760">
    <property type="entry name" value="DNA-dir_DNA_pol_A_CS"/>
</dbReference>
<dbReference type="Pfam" id="PF01612">
    <property type="entry name" value="DNA_pol_A_exo1"/>
    <property type="match status" value="1"/>
</dbReference>
<dbReference type="InterPro" id="IPR020045">
    <property type="entry name" value="DNA_polI_H3TH"/>
</dbReference>
<evidence type="ECO:0000259" key="20">
    <source>
        <dbReference type="SMART" id="SM00482"/>
    </source>
</evidence>
<dbReference type="Pfam" id="PF00476">
    <property type="entry name" value="DNA_pol_A"/>
    <property type="match status" value="1"/>
</dbReference>
<dbReference type="InterPro" id="IPR008918">
    <property type="entry name" value="HhH2"/>
</dbReference>
<dbReference type="PANTHER" id="PTHR10133">
    <property type="entry name" value="DNA POLYMERASE I"/>
    <property type="match status" value="1"/>
</dbReference>
<evidence type="ECO:0000256" key="11">
    <source>
        <dbReference type="ARBA" id="ARBA00022839"/>
    </source>
</evidence>
<dbReference type="FunFam" id="3.40.50.1010:FF:000001">
    <property type="entry name" value="DNA polymerase I"/>
    <property type="match status" value="1"/>
</dbReference>
<evidence type="ECO:0000256" key="9">
    <source>
        <dbReference type="ARBA" id="ARBA00022763"/>
    </source>
</evidence>
<reference evidence="22" key="1">
    <citation type="journal article" date="2020" name="MBio">
        <title>Horizontal gene transfer to a defensive symbiont with a reduced genome amongst a multipartite beetle microbiome.</title>
        <authorList>
            <person name="Waterworth S.C."/>
            <person name="Florez L.V."/>
            <person name="Rees E.R."/>
            <person name="Hertweck C."/>
            <person name="Kaltenpoth M."/>
            <person name="Kwan J.C."/>
        </authorList>
    </citation>
    <scope>NUCLEOTIDE SEQUENCE [LARGE SCALE GENOMIC DNA]</scope>
</reference>
<dbReference type="FunFam" id="3.30.420.10:FF:000026">
    <property type="entry name" value="DNA polymerase I"/>
    <property type="match status" value="1"/>
</dbReference>
<evidence type="ECO:0000256" key="3">
    <source>
        <dbReference type="ARBA" id="ARBA00012417"/>
    </source>
</evidence>
<dbReference type="PANTHER" id="PTHR10133:SF27">
    <property type="entry name" value="DNA POLYMERASE NU"/>
    <property type="match status" value="1"/>
</dbReference>
<name>A0A7V8FUN4_9BURK</name>
<evidence type="ECO:0000256" key="13">
    <source>
        <dbReference type="ARBA" id="ARBA00023125"/>
    </source>
</evidence>
<keyword evidence="5 17" id="KW-0808">Transferase</keyword>
<dbReference type="AlphaFoldDB" id="A0A7V8FUN4"/>
<evidence type="ECO:0000256" key="8">
    <source>
        <dbReference type="ARBA" id="ARBA00022722"/>
    </source>
</evidence>
<dbReference type="InterPro" id="IPR002562">
    <property type="entry name" value="3'-5'_exonuclease_dom"/>
</dbReference>
<evidence type="ECO:0000256" key="16">
    <source>
        <dbReference type="NCBIfam" id="TIGR00593"/>
    </source>
</evidence>
<keyword evidence="13 17" id="KW-0238">DNA-binding</keyword>
<keyword evidence="7 17" id="KW-0235">DNA replication</keyword>
<comment type="caution">
    <text evidence="21">The sequence shown here is derived from an EMBL/GenBank/DDBJ whole genome shotgun (WGS) entry which is preliminary data.</text>
</comment>
<dbReference type="GO" id="GO:0008408">
    <property type="term" value="F:3'-5' exonuclease activity"/>
    <property type="evidence" value="ECO:0007669"/>
    <property type="project" value="UniProtKB-UniRule"/>
</dbReference>
<feature type="domain" description="5'-3' exonuclease" evidence="19">
    <location>
        <begin position="2"/>
        <end position="257"/>
    </location>
</feature>
<evidence type="ECO:0000256" key="14">
    <source>
        <dbReference type="ARBA" id="ARBA00023204"/>
    </source>
</evidence>
<dbReference type="NCBIfam" id="TIGR00593">
    <property type="entry name" value="pola"/>
    <property type="match status" value="1"/>
</dbReference>
<dbReference type="Gene3D" id="1.20.1060.10">
    <property type="entry name" value="Taq DNA Polymerase, Chain T, domain 4"/>
    <property type="match status" value="1"/>
</dbReference>
<dbReference type="NCBIfam" id="NF004397">
    <property type="entry name" value="PRK05755.1"/>
    <property type="match status" value="1"/>
</dbReference>
<evidence type="ECO:0000259" key="18">
    <source>
        <dbReference type="SMART" id="SM00474"/>
    </source>
</evidence>
<accession>A0A7V8FUN4</accession>
<evidence type="ECO:0000256" key="5">
    <source>
        <dbReference type="ARBA" id="ARBA00022679"/>
    </source>
</evidence>
<dbReference type="Proteomes" id="UP000462435">
    <property type="component" value="Unassembled WGS sequence"/>
</dbReference>
<comment type="function">
    <text evidence="17">In addition to polymerase activity, this DNA polymerase exhibits 3'-5' and 5'-3' exonuclease activity.</text>
</comment>
<dbReference type="GO" id="GO:0008409">
    <property type="term" value="F:5'-3' exonuclease activity"/>
    <property type="evidence" value="ECO:0007669"/>
    <property type="project" value="UniProtKB-UniRule"/>
</dbReference>
<dbReference type="Gene3D" id="3.30.420.10">
    <property type="entry name" value="Ribonuclease H-like superfamily/Ribonuclease H"/>
    <property type="match status" value="1"/>
</dbReference>
<evidence type="ECO:0000256" key="15">
    <source>
        <dbReference type="ARBA" id="ARBA00049244"/>
    </source>
</evidence>
<sequence length="922" mass="101653">MQKTLLLVDGSSYLYRAFHALPDMRNAEGAPTGALYGIINMLRRLRNDYPASYVACVFDAKGKTFRDDLYPDYKATRKSMPEDLALQIEPIHAAVRALGWPILMVEGIEADDVIGTLSVQATAAGLDTIVSTGDKDMAQLVDEHVTLVNTMSNEVLDIVGVTEKFGVPPNRIVDYLSLIGDTVDNVPGVEKCGPKTAVKWLTAYDSLDGVMANADKITGVVGENLRKALDWLPQGRVLVTVKTDCDLSAHMSSILESLTMQPQDKETLKDLFTRYNFRTWLREISEGIDPAPTARAPGAAATAVAAASDAPAQSGLFAPAAPADYETVLTDEQLDKWIAAIDAAALTAVDTETTSLDAMQAELVGISLCCEAGKAAYIPVAHNYQDAPPQLAREHVLARLKPWLEDASKPKLGQHLKYDNHIFANYGIKVAGVKHDTLLESYVFESHRTHDMDSLAARHLDRKTITYAEVCGKGASQIGFNEVALDRATEYAAEDADVTLALHNAMWPQIEHDDKLRFIYEKIEVPTSVVLQKIERNGVLIDSERLAQQSNDLGRRMLEIEQNAYELAGQPFNLNSPKQLGEILFGKLELPVVKKTASGAPSTDEEVLQKLAEDYPLPKVLLDFRGLSKLKSTYTDKLPKMVNPATGRVHTNYAQAVAVTGRLASNDPNLQNIPIRTAEGRRIREAFIAPEGSVIVSADYSQIELRIMAHISEDENMLKAFADGIDIHRATAAEIFGIAPEQVESEQRRYAKVINFGLIYGMSAFGLAGNLGIERSAAQMYIDKYFMRFSGVKRYMDETRMQAKARGYVETVFGRRLWLPEINSPNGPRRQGAERAAINAPMQGTAADLIKLAMIAVQGWLESSALQTRMIMQVHDELVLEVPQQELERVREKLPELMKNVAELKVPLLAEVGIGKNWEEAH</sequence>
<protein>
    <recommendedName>
        <fullName evidence="4 16">DNA polymerase I</fullName>
        <ecNumber evidence="3 16">2.7.7.7</ecNumber>
    </recommendedName>
</protein>
<dbReference type="SUPFAM" id="SSF56672">
    <property type="entry name" value="DNA/RNA polymerases"/>
    <property type="match status" value="1"/>
</dbReference>
<feature type="domain" description="3'-5' exonuclease" evidence="18">
    <location>
        <begin position="325"/>
        <end position="511"/>
    </location>
</feature>
<dbReference type="Gene3D" id="3.30.70.370">
    <property type="match status" value="1"/>
</dbReference>
<dbReference type="FunFam" id="1.20.1060.10:FF:000001">
    <property type="entry name" value="DNA polymerase I"/>
    <property type="match status" value="1"/>
</dbReference>
<dbReference type="InterPro" id="IPR036397">
    <property type="entry name" value="RNaseH_sf"/>
</dbReference>
<dbReference type="PROSITE" id="PS00447">
    <property type="entry name" value="DNA_POLYMERASE_A"/>
    <property type="match status" value="1"/>
</dbReference>
<dbReference type="PRINTS" id="PR00868">
    <property type="entry name" value="DNAPOLI"/>
</dbReference>
<evidence type="ECO:0000256" key="2">
    <source>
        <dbReference type="ARBA" id="ARBA00011541"/>
    </source>
</evidence>
<evidence type="ECO:0000256" key="12">
    <source>
        <dbReference type="ARBA" id="ARBA00022932"/>
    </source>
</evidence>
<evidence type="ECO:0000256" key="1">
    <source>
        <dbReference type="ARBA" id="ARBA00007705"/>
    </source>
</evidence>
<dbReference type="InterPro" id="IPR012337">
    <property type="entry name" value="RNaseH-like_sf"/>
</dbReference>
<evidence type="ECO:0000313" key="21">
    <source>
        <dbReference type="EMBL" id="KAF1041597.1"/>
    </source>
</evidence>
<dbReference type="CDD" id="cd06139">
    <property type="entry name" value="DNA_polA_I_Ecoli_like_exo"/>
    <property type="match status" value="1"/>
</dbReference>
<keyword evidence="6 17" id="KW-0548">Nucleotidyltransferase</keyword>
<evidence type="ECO:0000256" key="6">
    <source>
        <dbReference type="ARBA" id="ARBA00022695"/>
    </source>
</evidence>
<keyword evidence="12 17" id="KW-0239">DNA-directed DNA polymerase</keyword>
<dbReference type="GO" id="GO:0003887">
    <property type="term" value="F:DNA-directed DNA polymerase activity"/>
    <property type="evidence" value="ECO:0007669"/>
    <property type="project" value="UniProtKB-UniRule"/>
</dbReference>
<dbReference type="FunFam" id="1.10.150.20:FF:000003">
    <property type="entry name" value="DNA polymerase I"/>
    <property type="match status" value="1"/>
</dbReference>
<evidence type="ECO:0000256" key="10">
    <source>
        <dbReference type="ARBA" id="ARBA00022801"/>
    </source>
</evidence>
<comment type="catalytic activity">
    <reaction evidence="15 17">
        <text>DNA(n) + a 2'-deoxyribonucleoside 5'-triphosphate = DNA(n+1) + diphosphate</text>
        <dbReference type="Rhea" id="RHEA:22508"/>
        <dbReference type="Rhea" id="RHEA-COMP:17339"/>
        <dbReference type="Rhea" id="RHEA-COMP:17340"/>
        <dbReference type="ChEBI" id="CHEBI:33019"/>
        <dbReference type="ChEBI" id="CHEBI:61560"/>
        <dbReference type="ChEBI" id="CHEBI:173112"/>
        <dbReference type="EC" id="2.7.7.7"/>
    </reaction>
</comment>
<comment type="similarity">
    <text evidence="1 17">Belongs to the DNA polymerase type-A family.</text>
</comment>
<comment type="subunit">
    <text evidence="2">Single-chain monomer with multiple functions.</text>
</comment>
<dbReference type="InterPro" id="IPR018320">
    <property type="entry name" value="DNA_polymerase_1"/>
</dbReference>
<dbReference type="SUPFAM" id="SSF53098">
    <property type="entry name" value="Ribonuclease H-like"/>
    <property type="match status" value="1"/>
</dbReference>
<dbReference type="GO" id="GO:0006261">
    <property type="term" value="P:DNA-templated DNA replication"/>
    <property type="evidence" value="ECO:0007669"/>
    <property type="project" value="UniProtKB-UniRule"/>
</dbReference>
<dbReference type="GO" id="GO:0006302">
    <property type="term" value="P:double-strand break repair"/>
    <property type="evidence" value="ECO:0007669"/>
    <property type="project" value="TreeGrafter"/>
</dbReference>
<keyword evidence="10 17" id="KW-0378">Hydrolase</keyword>
<dbReference type="Pfam" id="PF01367">
    <property type="entry name" value="5_3_exonuc"/>
    <property type="match status" value="1"/>
</dbReference>
<dbReference type="EMBL" id="WNDX01000114">
    <property type="protein sequence ID" value="KAF1041597.1"/>
    <property type="molecule type" value="Genomic_DNA"/>
</dbReference>
<organism evidence="21 22">
    <name type="scientific">Herbaspirillum frisingense</name>
    <dbReference type="NCBI Taxonomy" id="92645"/>
    <lineage>
        <taxon>Bacteria</taxon>
        <taxon>Pseudomonadati</taxon>
        <taxon>Pseudomonadota</taxon>
        <taxon>Betaproteobacteria</taxon>
        <taxon>Burkholderiales</taxon>
        <taxon>Oxalobacteraceae</taxon>
        <taxon>Herbaspirillum</taxon>
    </lineage>
</organism>
<gene>
    <name evidence="17 21" type="primary">polA</name>
    <name evidence="21" type="ORF">GAK35_03210</name>
</gene>
<dbReference type="InterPro" id="IPR002421">
    <property type="entry name" value="5-3_exonuclease"/>
</dbReference>
<evidence type="ECO:0000259" key="19">
    <source>
        <dbReference type="SMART" id="SM00475"/>
    </source>
</evidence>
<dbReference type="EC" id="2.7.7.7" evidence="3 16"/>
<dbReference type="Gene3D" id="1.10.150.20">
    <property type="entry name" value="5' to 3' exonuclease, C-terminal subdomain"/>
    <property type="match status" value="2"/>
</dbReference>
<evidence type="ECO:0000313" key="22">
    <source>
        <dbReference type="Proteomes" id="UP000462435"/>
    </source>
</evidence>
<dbReference type="SMART" id="SM00475">
    <property type="entry name" value="53EXOc"/>
    <property type="match status" value="1"/>
</dbReference>
<dbReference type="CDD" id="cd09898">
    <property type="entry name" value="H3TH_53EXO"/>
    <property type="match status" value="1"/>
</dbReference>
<evidence type="ECO:0000256" key="17">
    <source>
        <dbReference type="RuleBase" id="RU004460"/>
    </source>
</evidence>
<dbReference type="CDD" id="cd08637">
    <property type="entry name" value="DNA_pol_A_pol_I_C"/>
    <property type="match status" value="1"/>
</dbReference>
<dbReference type="FunFam" id="1.10.150.20:FF:000002">
    <property type="entry name" value="DNA polymerase I"/>
    <property type="match status" value="1"/>
</dbReference>
<dbReference type="Gene3D" id="3.40.50.1010">
    <property type="entry name" value="5'-nuclease"/>
    <property type="match status" value="1"/>
</dbReference>
<keyword evidence="9 17" id="KW-0227">DNA damage</keyword>
<dbReference type="InterPro" id="IPR036279">
    <property type="entry name" value="5-3_exonuclease_C_sf"/>
</dbReference>
<dbReference type="InterPro" id="IPR043502">
    <property type="entry name" value="DNA/RNA_pol_sf"/>
</dbReference>
<dbReference type="InterPro" id="IPR001098">
    <property type="entry name" value="DNA-dir_DNA_pol_A_palm_dom"/>
</dbReference>
<dbReference type="GO" id="GO:0003677">
    <property type="term" value="F:DNA binding"/>
    <property type="evidence" value="ECO:0007669"/>
    <property type="project" value="UniProtKB-UniRule"/>
</dbReference>
<dbReference type="InterPro" id="IPR029060">
    <property type="entry name" value="PIN-like_dom_sf"/>
</dbReference>
<proteinExistence type="inferred from homology"/>
<evidence type="ECO:0000256" key="7">
    <source>
        <dbReference type="ARBA" id="ARBA00022705"/>
    </source>
</evidence>
<dbReference type="InterPro" id="IPR002298">
    <property type="entry name" value="DNA_polymerase_A"/>
</dbReference>
<dbReference type="SUPFAM" id="SSF47807">
    <property type="entry name" value="5' to 3' exonuclease, C-terminal subdomain"/>
    <property type="match status" value="1"/>
</dbReference>
<keyword evidence="11 17" id="KW-0269">Exonuclease</keyword>
<feature type="domain" description="DNA-directed DNA polymerase family A palm" evidence="20">
    <location>
        <begin position="680"/>
        <end position="886"/>
    </location>
</feature>
<dbReference type="SUPFAM" id="SSF88723">
    <property type="entry name" value="PIN domain-like"/>
    <property type="match status" value="1"/>
</dbReference>
<dbReference type="InterPro" id="IPR020046">
    <property type="entry name" value="5-3_exonucl_a-hlix_arch_N"/>
</dbReference>
<dbReference type="SMART" id="SM00482">
    <property type="entry name" value="POLAc"/>
    <property type="match status" value="1"/>
</dbReference>
<keyword evidence="8" id="KW-0540">Nuclease</keyword>